<evidence type="ECO:0000256" key="14">
    <source>
        <dbReference type="ARBA" id="ARBA00041463"/>
    </source>
</evidence>
<evidence type="ECO:0000256" key="8">
    <source>
        <dbReference type="ARBA" id="ARBA00023065"/>
    </source>
</evidence>
<feature type="binding site" evidence="15">
    <location>
        <position position="436"/>
    </location>
    <ligand>
        <name>cyanocob(III)alamin</name>
        <dbReference type="ChEBI" id="CHEBI:17439"/>
    </ligand>
</feature>
<dbReference type="GO" id="GO:0046872">
    <property type="term" value="F:metal ion binding"/>
    <property type="evidence" value="ECO:0007669"/>
    <property type="project" value="UniProtKB-KW"/>
</dbReference>
<feature type="disulfide bond" evidence="16">
    <location>
        <begin position="158"/>
        <end position="201"/>
    </location>
</feature>
<organism evidence="19 20">
    <name type="scientific">Geotrypetes seraphini</name>
    <name type="common">Gaboon caecilian</name>
    <name type="synonym">Caecilia seraphini</name>
    <dbReference type="NCBI Taxonomy" id="260995"/>
    <lineage>
        <taxon>Eukaryota</taxon>
        <taxon>Metazoa</taxon>
        <taxon>Chordata</taxon>
        <taxon>Craniata</taxon>
        <taxon>Vertebrata</taxon>
        <taxon>Euteleostomi</taxon>
        <taxon>Amphibia</taxon>
        <taxon>Gymnophiona</taxon>
        <taxon>Geotrypetes</taxon>
    </lineage>
</organism>
<feature type="binding site" evidence="15">
    <location>
        <begin position="145"/>
        <end position="149"/>
    </location>
    <ligand>
        <name>cyanocob(III)alamin</name>
        <dbReference type="ChEBI" id="CHEBI:17439"/>
    </ligand>
</feature>
<evidence type="ECO:0000313" key="20">
    <source>
        <dbReference type="RefSeq" id="XP_033813155.1"/>
    </source>
</evidence>
<dbReference type="InterPro" id="IPR051588">
    <property type="entry name" value="Cobalamin_Transport"/>
</dbReference>
<keyword evidence="8" id="KW-0406">Ion transport</keyword>
<evidence type="ECO:0000256" key="6">
    <source>
        <dbReference type="ARBA" id="ARBA00022723"/>
    </source>
</evidence>
<protein>
    <recommendedName>
        <fullName evidence="13">Transcobalamin-2</fullName>
    </recommendedName>
    <alternativeName>
        <fullName evidence="14">Transcobalamin II</fullName>
    </alternativeName>
</protein>
<evidence type="ECO:0000256" key="15">
    <source>
        <dbReference type="PIRSR" id="PIRSR602157-1"/>
    </source>
</evidence>
<comment type="function">
    <text evidence="11">Primary vitamin B12-binding and transport protein. Delivers cobalamin to cells.</text>
</comment>
<comment type="subcellular location">
    <subcellularLocation>
        <location evidence="1">Secreted</location>
    </subcellularLocation>
</comment>
<evidence type="ECO:0000256" key="7">
    <source>
        <dbReference type="ARBA" id="ARBA00022729"/>
    </source>
</evidence>
<evidence type="ECO:0000256" key="11">
    <source>
        <dbReference type="ARBA" id="ARBA00037184"/>
    </source>
</evidence>
<evidence type="ECO:0000256" key="9">
    <source>
        <dbReference type="ARBA" id="ARBA00023157"/>
    </source>
</evidence>
<dbReference type="Pfam" id="PF14478">
    <property type="entry name" value="DUF4430"/>
    <property type="match status" value="1"/>
</dbReference>
<evidence type="ECO:0000256" key="13">
    <source>
        <dbReference type="ARBA" id="ARBA00040958"/>
    </source>
</evidence>
<feature type="binding site" evidence="15">
    <location>
        <position position="414"/>
    </location>
    <ligand>
        <name>cyanocob(III)alamin</name>
        <dbReference type="ChEBI" id="CHEBI:17439"/>
    </ligand>
</feature>
<dbReference type="GeneID" id="117366129"/>
<dbReference type="GO" id="GO:0006824">
    <property type="term" value="P:cobalt ion transport"/>
    <property type="evidence" value="ECO:0007669"/>
    <property type="project" value="UniProtKB-KW"/>
</dbReference>
<proteinExistence type="inferred from homology"/>
<evidence type="ECO:0000256" key="5">
    <source>
        <dbReference type="ARBA" id="ARBA00022525"/>
    </source>
</evidence>
<evidence type="ECO:0000256" key="4">
    <source>
        <dbReference type="ARBA" id="ARBA00022448"/>
    </source>
</evidence>
<feature type="binding site" evidence="15">
    <location>
        <position position="239"/>
    </location>
    <ligand>
        <name>cyanocob(III)alamin</name>
        <dbReference type="ChEBI" id="CHEBI:17439"/>
    </ligand>
</feature>
<dbReference type="PANTHER" id="PTHR10559">
    <property type="entry name" value="TRANSCOBALAMIN-1/GASTRIC INTRINSIC FACTOR"/>
    <property type="match status" value="1"/>
</dbReference>
<accession>A0A6P8S4M0</accession>
<dbReference type="FunCoup" id="A0A6P8S4M0">
    <property type="interactions" value="108"/>
</dbReference>
<keyword evidence="19" id="KW-1185">Reference proteome</keyword>
<feature type="domain" description="Transcobalamin-like C-terminal" evidence="18">
    <location>
        <begin position="357"/>
        <end position="433"/>
    </location>
</feature>
<feature type="chain" id="PRO_5027612608" description="Transcobalamin-2" evidence="17">
    <location>
        <begin position="22"/>
        <end position="436"/>
    </location>
</feature>
<dbReference type="GO" id="GO:0005615">
    <property type="term" value="C:extracellular space"/>
    <property type="evidence" value="ECO:0007669"/>
    <property type="project" value="TreeGrafter"/>
</dbReference>
<dbReference type="Gene3D" id="2.170.130.30">
    <property type="match status" value="1"/>
</dbReference>
<dbReference type="RefSeq" id="XP_033813155.1">
    <property type="nucleotide sequence ID" value="XM_033957264.1"/>
</dbReference>
<keyword evidence="7 17" id="KW-0732">Signal</keyword>
<dbReference type="OrthoDB" id="9440006at2759"/>
<feature type="binding site" evidence="15">
    <location>
        <position position="286"/>
    </location>
    <ligand>
        <name>cyanocob(III)alamin</name>
        <dbReference type="ChEBI" id="CHEBI:17439"/>
    </ligand>
</feature>
<dbReference type="GO" id="GO:0015889">
    <property type="term" value="P:cobalamin transport"/>
    <property type="evidence" value="ECO:0007669"/>
    <property type="project" value="InterPro"/>
</dbReference>
<evidence type="ECO:0000259" key="18">
    <source>
        <dbReference type="Pfam" id="PF14478"/>
    </source>
</evidence>
<keyword evidence="6" id="KW-0479">Metal-binding</keyword>
<dbReference type="Gene3D" id="1.50.10.20">
    <property type="match status" value="1"/>
</dbReference>
<keyword evidence="9 16" id="KW-1015">Disulfide bond</keyword>
<evidence type="ECO:0000256" key="1">
    <source>
        <dbReference type="ARBA" id="ARBA00004613"/>
    </source>
</evidence>
<keyword evidence="10 15" id="KW-0170">Cobalt</keyword>
<dbReference type="Proteomes" id="UP000515159">
    <property type="component" value="Chromosome 8"/>
</dbReference>
<evidence type="ECO:0000256" key="2">
    <source>
        <dbReference type="ARBA" id="ARBA00006449"/>
    </source>
</evidence>
<reference evidence="20" key="1">
    <citation type="submission" date="2025-08" db="UniProtKB">
        <authorList>
            <consortium name="RefSeq"/>
        </authorList>
    </citation>
    <scope>IDENTIFICATION</scope>
</reference>
<keyword evidence="3" id="KW-0171">Cobalt transport</keyword>
<dbReference type="CTD" id="6948"/>
<feature type="binding site" evidence="15">
    <location>
        <position position="190"/>
    </location>
    <ligand>
        <name>cyanocob(III)alamin</name>
        <dbReference type="ChEBI" id="CHEBI:17439"/>
    </ligand>
</feature>
<dbReference type="KEGG" id="gsh:117366129"/>
<dbReference type="InterPro" id="IPR002157">
    <property type="entry name" value="Cbl-bd_prot"/>
</dbReference>
<keyword evidence="4" id="KW-0813">Transport</keyword>
<dbReference type="Pfam" id="PF01122">
    <property type="entry name" value="Cobalamin_bind"/>
    <property type="match status" value="1"/>
</dbReference>
<evidence type="ECO:0000256" key="12">
    <source>
        <dbReference type="ARBA" id="ARBA00038518"/>
    </source>
</evidence>
<evidence type="ECO:0000256" key="10">
    <source>
        <dbReference type="ARBA" id="ARBA00023285"/>
    </source>
</evidence>
<evidence type="ECO:0000256" key="3">
    <source>
        <dbReference type="ARBA" id="ARBA00022426"/>
    </source>
</evidence>
<evidence type="ECO:0000313" key="19">
    <source>
        <dbReference type="Proteomes" id="UP000515159"/>
    </source>
</evidence>
<sequence length="436" mass="49072">MARRWLLCLLCFQALSVPVQLDELYGDDALLIQSLSLKLLRSTEDAYQPPNPSVHLGLRLSDEHNLEQEAHYLQKLRAVFQPTTSSSKHSKQEEPGTGLLALYILALRASCEDIETLPNKRLITQLKHLLHDEKQQIGLTGFPMSNYYQYSLGVLSLCLSHKKIDLHVIEKLLHAQQHDKFSHNHYTSVDTEAVAGLAFLCLQHSHMYPSDLMEKLHKATFAVKEKIVQNQTPEGILGNIYSMSLAVQFLQALERNDNEAERTKSISILLNGVKKEHFRNPMPISQLLPVLQHKSYLDIVKLSCNDEQETPSLELVPGSPGSKAKVPEEDEISIWLSVEADTGPSMEFSTLLHVHSGLSLLDVLRTAQKDKSQDFTFETKVTLSGKMLTAVKGIEASGAERTYWQIIKAPDTSLLEGIEDYVPKDGEHIILRLAKW</sequence>
<dbReference type="InParanoid" id="A0A6P8S4M0"/>
<name>A0A6P8S4M0_GEOSA</name>
<comment type="subunit">
    <text evidence="12">Interacts with CD320 (via LDL-receptor class A domains).</text>
</comment>
<dbReference type="InterPro" id="IPR027954">
    <property type="entry name" value="Transcobalamin-like_C"/>
</dbReference>
<keyword evidence="5" id="KW-0964">Secreted</keyword>
<evidence type="ECO:0000256" key="16">
    <source>
        <dbReference type="PIRSR" id="PIRSR602157-2"/>
    </source>
</evidence>
<gene>
    <name evidence="20" type="primary">TCN2</name>
</gene>
<evidence type="ECO:0000256" key="17">
    <source>
        <dbReference type="SAM" id="SignalP"/>
    </source>
</evidence>
<comment type="similarity">
    <text evidence="2">Belongs to the eukaryotic cobalamin transport proteins family.</text>
</comment>
<dbReference type="AlphaFoldDB" id="A0A6P8S4M0"/>
<dbReference type="PANTHER" id="PTHR10559:SF14">
    <property type="entry name" value="TRANSCOBALAMIN-2"/>
    <property type="match status" value="1"/>
</dbReference>
<dbReference type="GO" id="GO:0031419">
    <property type="term" value="F:cobalamin binding"/>
    <property type="evidence" value="ECO:0007669"/>
    <property type="project" value="InterPro"/>
</dbReference>
<feature type="signal peptide" evidence="17">
    <location>
        <begin position="1"/>
        <end position="21"/>
    </location>
</feature>